<evidence type="ECO:0000313" key="10">
    <source>
        <dbReference type="Proteomes" id="UP000198828"/>
    </source>
</evidence>
<dbReference type="Pfam" id="PF00528">
    <property type="entry name" value="BPD_transp_1"/>
    <property type="match status" value="1"/>
</dbReference>
<proteinExistence type="inferred from homology"/>
<dbReference type="SUPFAM" id="SSF161098">
    <property type="entry name" value="MetI-like"/>
    <property type="match status" value="1"/>
</dbReference>
<evidence type="ECO:0000256" key="2">
    <source>
        <dbReference type="ARBA" id="ARBA00022448"/>
    </source>
</evidence>
<dbReference type="CDD" id="cd06261">
    <property type="entry name" value="TM_PBP2"/>
    <property type="match status" value="1"/>
</dbReference>
<dbReference type="PANTHER" id="PTHR43744:SF8">
    <property type="entry name" value="SN-GLYCEROL-3-PHOSPHATE TRANSPORT SYSTEM PERMEASE PROTEIN UGPE"/>
    <property type="match status" value="1"/>
</dbReference>
<keyword evidence="10" id="KW-1185">Reference proteome</keyword>
<evidence type="ECO:0000256" key="5">
    <source>
        <dbReference type="ARBA" id="ARBA00022989"/>
    </source>
</evidence>
<dbReference type="InterPro" id="IPR035906">
    <property type="entry name" value="MetI-like_sf"/>
</dbReference>
<accession>A0A1H3DZ79</accession>
<dbReference type="InterPro" id="IPR000515">
    <property type="entry name" value="MetI-like"/>
</dbReference>
<dbReference type="PANTHER" id="PTHR43744">
    <property type="entry name" value="ABC TRANSPORTER PERMEASE PROTEIN MG189-RELATED-RELATED"/>
    <property type="match status" value="1"/>
</dbReference>
<evidence type="ECO:0000256" key="1">
    <source>
        <dbReference type="ARBA" id="ARBA00004651"/>
    </source>
</evidence>
<feature type="domain" description="ABC transmembrane type-1" evidence="8">
    <location>
        <begin position="71"/>
        <end position="262"/>
    </location>
</feature>
<sequence length="277" mass="31250">MGRKFSKPVLIIAEVLLFIYAVSLIFPYIWVFINSFKSVPEFYSSTWSLPESFSLTNYLRALEETNMLSYFKVSIIVTLVGTALQLIFSAMTAYILAKYKFKGNAFIYSCAVAGFLIPTTGTLAPLYVFLKNTGLFNIYGLIIMYATGMGTNMVIYYSFFKKISWSYAEAAFIDGAGHFRVFWNIMLPMAREASIAVGITTAIRIWNDYFLPSILLTNPKLQTVAVGLRTLQVQQQYNATWTVLFAAVILASFPTILIYVLFQDRISKGFLMGGLKE</sequence>
<dbReference type="Gene3D" id="1.10.3720.10">
    <property type="entry name" value="MetI-like"/>
    <property type="match status" value="1"/>
</dbReference>
<keyword evidence="3" id="KW-1003">Cell membrane</keyword>
<feature type="transmembrane region" description="Helical" evidence="7">
    <location>
        <begin position="106"/>
        <end position="130"/>
    </location>
</feature>
<feature type="transmembrane region" description="Helical" evidence="7">
    <location>
        <begin position="73"/>
        <end position="97"/>
    </location>
</feature>
<evidence type="ECO:0000256" key="3">
    <source>
        <dbReference type="ARBA" id="ARBA00022475"/>
    </source>
</evidence>
<feature type="transmembrane region" description="Helical" evidence="7">
    <location>
        <begin position="9"/>
        <end position="33"/>
    </location>
</feature>
<dbReference type="OrthoDB" id="9787837at2"/>
<dbReference type="AlphaFoldDB" id="A0A1H3DZ79"/>
<dbReference type="EMBL" id="FNNG01000017">
    <property type="protein sequence ID" value="SDX71743.1"/>
    <property type="molecule type" value="Genomic_DNA"/>
</dbReference>
<gene>
    <name evidence="9" type="ORF">SAMN05660923_02797</name>
</gene>
<feature type="transmembrane region" description="Helical" evidence="7">
    <location>
        <begin position="181"/>
        <end position="206"/>
    </location>
</feature>
<evidence type="ECO:0000256" key="6">
    <source>
        <dbReference type="ARBA" id="ARBA00023136"/>
    </source>
</evidence>
<keyword evidence="6 7" id="KW-0472">Membrane</keyword>
<feature type="transmembrane region" description="Helical" evidence="7">
    <location>
        <begin position="239"/>
        <end position="262"/>
    </location>
</feature>
<keyword evidence="5 7" id="KW-1133">Transmembrane helix</keyword>
<comment type="subcellular location">
    <subcellularLocation>
        <location evidence="1 7">Cell membrane</location>
        <topology evidence="1 7">Multi-pass membrane protein</topology>
    </subcellularLocation>
</comment>
<protein>
    <submittedName>
        <fullName evidence="9">Raffinose/stachyose/melibiose transport system permease protein</fullName>
    </submittedName>
</protein>
<dbReference type="PROSITE" id="PS50928">
    <property type="entry name" value="ABC_TM1"/>
    <property type="match status" value="1"/>
</dbReference>
<evidence type="ECO:0000256" key="7">
    <source>
        <dbReference type="RuleBase" id="RU363032"/>
    </source>
</evidence>
<reference evidence="9 10" key="1">
    <citation type="submission" date="2016-10" db="EMBL/GenBank/DDBJ databases">
        <authorList>
            <person name="de Groot N.N."/>
        </authorList>
    </citation>
    <scope>NUCLEOTIDE SEQUENCE [LARGE SCALE GENOMIC DNA]</scope>
    <source>
        <strain evidence="9 10">DSM 23310</strain>
    </source>
</reference>
<dbReference type="GO" id="GO:0005886">
    <property type="term" value="C:plasma membrane"/>
    <property type="evidence" value="ECO:0007669"/>
    <property type="project" value="UniProtKB-SubCell"/>
</dbReference>
<keyword evidence="4 7" id="KW-0812">Transmembrane</keyword>
<organism evidence="9 10">
    <name type="scientific">Tepidimicrobium xylanilyticum</name>
    <dbReference type="NCBI Taxonomy" id="1123352"/>
    <lineage>
        <taxon>Bacteria</taxon>
        <taxon>Bacillati</taxon>
        <taxon>Bacillota</taxon>
        <taxon>Tissierellia</taxon>
        <taxon>Tissierellales</taxon>
        <taxon>Tepidimicrobiaceae</taxon>
        <taxon>Tepidimicrobium</taxon>
    </lineage>
</organism>
<evidence type="ECO:0000313" key="9">
    <source>
        <dbReference type="EMBL" id="SDX71743.1"/>
    </source>
</evidence>
<evidence type="ECO:0000256" key="4">
    <source>
        <dbReference type="ARBA" id="ARBA00022692"/>
    </source>
</evidence>
<comment type="similarity">
    <text evidence="7">Belongs to the binding-protein-dependent transport system permease family.</text>
</comment>
<dbReference type="Proteomes" id="UP000198828">
    <property type="component" value="Unassembled WGS sequence"/>
</dbReference>
<name>A0A1H3DZ79_9FIRM</name>
<evidence type="ECO:0000259" key="8">
    <source>
        <dbReference type="PROSITE" id="PS50928"/>
    </source>
</evidence>
<keyword evidence="2 7" id="KW-0813">Transport</keyword>
<dbReference type="RefSeq" id="WP_159428707.1">
    <property type="nucleotide sequence ID" value="NZ_FNNG01000017.1"/>
</dbReference>
<dbReference type="GO" id="GO:0055085">
    <property type="term" value="P:transmembrane transport"/>
    <property type="evidence" value="ECO:0007669"/>
    <property type="project" value="InterPro"/>
</dbReference>
<feature type="transmembrane region" description="Helical" evidence="7">
    <location>
        <begin position="136"/>
        <end position="160"/>
    </location>
</feature>